<proteinExistence type="predicted"/>
<name>A0A8G1UFS6_9ACTN</name>
<gene>
    <name evidence="1" type="ORF">EDD39_0385</name>
</gene>
<dbReference type="EMBL" id="RJVJ01000001">
    <property type="protein sequence ID" value="ROR42269.1"/>
    <property type="molecule type" value="Genomic_DNA"/>
</dbReference>
<accession>A0A8G1UFS6</accession>
<evidence type="ECO:0000313" key="1">
    <source>
        <dbReference type="EMBL" id="ROR42269.1"/>
    </source>
</evidence>
<dbReference type="Proteomes" id="UP000267408">
    <property type="component" value="Unassembled WGS sequence"/>
</dbReference>
<dbReference type="RefSeq" id="WP_123553071.1">
    <property type="nucleotide sequence ID" value="NZ_RJVJ01000001.1"/>
</dbReference>
<dbReference type="AlphaFoldDB" id="A0A8G1UFS6"/>
<reference evidence="1 2" key="1">
    <citation type="submission" date="2018-11" db="EMBL/GenBank/DDBJ databases">
        <title>Sequencing the genomes of 1000 actinobacteria strains.</title>
        <authorList>
            <person name="Klenk H.-P."/>
        </authorList>
    </citation>
    <scope>NUCLEOTIDE SEQUENCE [LARGE SCALE GENOMIC DNA]</scope>
    <source>
        <strain evidence="1 2">DSM 44780</strain>
    </source>
</reference>
<comment type="caution">
    <text evidence="1">The sequence shown here is derived from an EMBL/GenBank/DDBJ whole genome shotgun (WGS) entry which is preliminary data.</text>
</comment>
<evidence type="ECO:0000313" key="2">
    <source>
        <dbReference type="Proteomes" id="UP000267408"/>
    </source>
</evidence>
<sequence>MSALLSWSELDEPRRDRCPRCSTRVPAWRWVRADGLRVLTHDGTTLCPADPTFGTLTGPELAPTASPLVVAA</sequence>
<dbReference type="OrthoDB" id="4329226at2"/>
<organism evidence="1 2">
    <name type="scientific">Kitasatospora cineracea</name>
    <dbReference type="NCBI Taxonomy" id="88074"/>
    <lineage>
        <taxon>Bacteria</taxon>
        <taxon>Bacillati</taxon>
        <taxon>Actinomycetota</taxon>
        <taxon>Actinomycetes</taxon>
        <taxon>Kitasatosporales</taxon>
        <taxon>Streptomycetaceae</taxon>
        <taxon>Kitasatospora</taxon>
    </lineage>
</organism>
<protein>
    <submittedName>
        <fullName evidence="1">Uncharacterized protein</fullName>
    </submittedName>
</protein>